<evidence type="ECO:0000313" key="3">
    <source>
        <dbReference type="EMBL" id="MCU4725398.1"/>
    </source>
</evidence>
<protein>
    <submittedName>
        <fullName evidence="3">Uncharacterized protein</fullName>
    </submittedName>
</protein>
<dbReference type="EMBL" id="JAOPKC010000001">
    <property type="protein sequence ID" value="MCU4716996.1"/>
    <property type="molecule type" value="Genomic_DNA"/>
</dbReference>
<evidence type="ECO:0000313" key="2">
    <source>
        <dbReference type="EMBL" id="MCU4716996.1"/>
    </source>
</evidence>
<dbReference type="RefSeq" id="WP_315907757.1">
    <property type="nucleotide sequence ID" value="NZ_JAOPKC010000001.1"/>
</dbReference>
<evidence type="ECO:0000313" key="4">
    <source>
        <dbReference type="Proteomes" id="UP001208186"/>
    </source>
</evidence>
<dbReference type="Proteomes" id="UP001208186">
    <property type="component" value="Unassembled WGS sequence"/>
</dbReference>
<gene>
    <name evidence="3" type="ORF">OB914_00195</name>
    <name evidence="2" type="ORF">OB916_02820</name>
</gene>
<feature type="region of interest" description="Disordered" evidence="1">
    <location>
        <begin position="1"/>
        <end position="29"/>
    </location>
</feature>
<comment type="caution">
    <text evidence="3">The sequence shown here is derived from an EMBL/GenBank/DDBJ whole genome shotgun (WGS) entry which is preliminary data.</text>
</comment>
<evidence type="ECO:0000313" key="5">
    <source>
        <dbReference type="Proteomes" id="UP001209746"/>
    </source>
</evidence>
<accession>A0AAE3I866</accession>
<proteinExistence type="predicted"/>
<organism evidence="3 5">
    <name type="scientific">Halapricum hydrolyticum</name>
    <dbReference type="NCBI Taxonomy" id="2979991"/>
    <lineage>
        <taxon>Archaea</taxon>
        <taxon>Methanobacteriati</taxon>
        <taxon>Methanobacteriota</taxon>
        <taxon>Stenosarchaea group</taxon>
        <taxon>Halobacteria</taxon>
        <taxon>Halobacteriales</taxon>
        <taxon>Haloarculaceae</taxon>
        <taxon>Halapricum</taxon>
    </lineage>
</organism>
<evidence type="ECO:0000256" key="1">
    <source>
        <dbReference type="SAM" id="MobiDB-lite"/>
    </source>
</evidence>
<name>A0AAE3I866_9EURY</name>
<dbReference type="AlphaFoldDB" id="A0AAE3I866"/>
<reference evidence="3" key="1">
    <citation type="submission" date="2023-02" db="EMBL/GenBank/DDBJ databases">
        <title>Enrichment on poylsaccharides allowed isolation of novel metabolic and taxonomic groups of Haloarchaea.</title>
        <authorList>
            <person name="Sorokin D.Y."/>
            <person name="Elcheninov A.G."/>
            <person name="Khizhniak T.V."/>
            <person name="Kolganova T.V."/>
            <person name="Kublanov I.V."/>
        </authorList>
    </citation>
    <scope>NUCLEOTIDE SEQUENCE</scope>
    <source>
        <strain evidence="2 4">HArc-curdl5-1</strain>
        <strain evidence="3">HArc-curdl7</strain>
    </source>
</reference>
<sequence>MSLRSRSWQPIDDVADQIGGPSTLSPPEDWTLSTAWRRAQATSDQGGPI</sequence>
<dbReference type="EMBL" id="JAOPKD010000001">
    <property type="protein sequence ID" value="MCU4725398.1"/>
    <property type="molecule type" value="Genomic_DNA"/>
</dbReference>
<dbReference type="Proteomes" id="UP001209746">
    <property type="component" value="Unassembled WGS sequence"/>
</dbReference>
<keyword evidence="4" id="KW-1185">Reference proteome</keyword>